<dbReference type="AlphaFoldDB" id="A0A9D1V6B3"/>
<gene>
    <name evidence="2" type="ORF">H9741_00355</name>
</gene>
<proteinExistence type="predicted"/>
<keyword evidence="1" id="KW-1133">Transmembrane helix</keyword>
<organism evidence="2 3">
    <name type="scientific">Candidatus Borkfalkia faecipullorum</name>
    <dbReference type="NCBI Taxonomy" id="2838510"/>
    <lineage>
        <taxon>Bacteria</taxon>
        <taxon>Bacillati</taxon>
        <taxon>Bacillota</taxon>
        <taxon>Clostridia</taxon>
        <taxon>Christensenellales</taxon>
        <taxon>Christensenellaceae</taxon>
        <taxon>Candidatus Borkfalkia</taxon>
    </lineage>
</organism>
<keyword evidence="1" id="KW-0472">Membrane</keyword>
<dbReference type="EMBL" id="DXFX01000005">
    <property type="protein sequence ID" value="HIX06906.1"/>
    <property type="molecule type" value="Genomic_DNA"/>
</dbReference>
<dbReference type="Proteomes" id="UP000824204">
    <property type="component" value="Unassembled WGS sequence"/>
</dbReference>
<evidence type="ECO:0000313" key="3">
    <source>
        <dbReference type="Proteomes" id="UP000824204"/>
    </source>
</evidence>
<feature type="transmembrane region" description="Helical" evidence="1">
    <location>
        <begin position="226"/>
        <end position="250"/>
    </location>
</feature>
<sequence>MGMQVQLLTRTELVRRAAEERKKYAPLAEGAPSLAGSRGESLRRASHLLEEGQFERAAEQIPAEDASFAAERLRFLARMQVKGEAELACLPCDLSMKRGFERLCTLAGANSRVYAEIARSCAEKSVVYTRIAEGKTLLTQGKEEEAASLACELIGKYPLCAGCYDLYAAVRCASDAQYDPASALEKLSACPDAFLYRRQKKFCFASQLQERVEKLAKRVPTKKQRLLRAALIWAGVLAGAAAVALVWTALEGLFA</sequence>
<evidence type="ECO:0000313" key="2">
    <source>
        <dbReference type="EMBL" id="HIX06906.1"/>
    </source>
</evidence>
<reference evidence="2" key="1">
    <citation type="journal article" date="2021" name="PeerJ">
        <title>Extensive microbial diversity within the chicken gut microbiome revealed by metagenomics and culture.</title>
        <authorList>
            <person name="Gilroy R."/>
            <person name="Ravi A."/>
            <person name="Getino M."/>
            <person name="Pursley I."/>
            <person name="Horton D.L."/>
            <person name="Alikhan N.F."/>
            <person name="Baker D."/>
            <person name="Gharbi K."/>
            <person name="Hall N."/>
            <person name="Watson M."/>
            <person name="Adriaenssens E.M."/>
            <person name="Foster-Nyarko E."/>
            <person name="Jarju S."/>
            <person name="Secka A."/>
            <person name="Antonio M."/>
            <person name="Oren A."/>
            <person name="Chaudhuri R.R."/>
            <person name="La Ragione R."/>
            <person name="Hildebrand F."/>
            <person name="Pallen M.J."/>
        </authorList>
    </citation>
    <scope>NUCLEOTIDE SEQUENCE</scope>
    <source>
        <strain evidence="2">811</strain>
    </source>
</reference>
<accession>A0A9D1V6B3</accession>
<evidence type="ECO:0000256" key="1">
    <source>
        <dbReference type="SAM" id="Phobius"/>
    </source>
</evidence>
<keyword evidence="1" id="KW-0812">Transmembrane</keyword>
<name>A0A9D1V6B3_9FIRM</name>
<reference evidence="2" key="2">
    <citation type="submission" date="2021-04" db="EMBL/GenBank/DDBJ databases">
        <authorList>
            <person name="Gilroy R."/>
        </authorList>
    </citation>
    <scope>NUCLEOTIDE SEQUENCE</scope>
    <source>
        <strain evidence="2">811</strain>
    </source>
</reference>
<protein>
    <submittedName>
        <fullName evidence="2">Uncharacterized protein</fullName>
    </submittedName>
</protein>
<comment type="caution">
    <text evidence="2">The sequence shown here is derived from an EMBL/GenBank/DDBJ whole genome shotgun (WGS) entry which is preliminary data.</text>
</comment>